<protein>
    <submittedName>
        <fullName evidence="2">Uncharacterized protein</fullName>
    </submittedName>
</protein>
<keyword evidence="1" id="KW-1133">Transmembrane helix</keyword>
<feature type="transmembrane region" description="Helical" evidence="1">
    <location>
        <begin position="12"/>
        <end position="36"/>
    </location>
</feature>
<keyword evidence="1" id="KW-0472">Membrane</keyword>
<gene>
    <name evidence="2" type="ORF">CPAL_23570</name>
</gene>
<proteinExistence type="predicted"/>
<reference evidence="2 3" key="1">
    <citation type="submission" date="2018-03" db="EMBL/GenBank/DDBJ databases">
        <title>Genome sequence of Clostridium thermopalmarium DSM 5974.</title>
        <authorList>
            <person name="Poehlein A."/>
            <person name="Daniel R."/>
        </authorList>
    </citation>
    <scope>NUCLEOTIDE SEQUENCE [LARGE SCALE GENOMIC DNA]</scope>
    <source>
        <strain evidence="2 3">DSM 5974</strain>
    </source>
</reference>
<dbReference type="AlphaFoldDB" id="A0A2T0AMQ2"/>
<name>A0A2T0AMQ2_9CLOT</name>
<keyword evidence="3" id="KW-1185">Reference proteome</keyword>
<comment type="caution">
    <text evidence="2">The sequence shown here is derived from an EMBL/GenBank/DDBJ whole genome shotgun (WGS) entry which is preliminary data.</text>
</comment>
<accession>A0A2T0AMQ2</accession>
<dbReference type="EMBL" id="PVXN01000058">
    <property type="protein sequence ID" value="PRR70136.1"/>
    <property type="molecule type" value="Genomic_DNA"/>
</dbReference>
<keyword evidence="1" id="KW-0812">Transmembrane</keyword>
<organism evidence="2 3">
    <name type="scientific">Clostridium thermopalmarium DSM 5974</name>
    <dbReference type="NCBI Taxonomy" id="1121340"/>
    <lineage>
        <taxon>Bacteria</taxon>
        <taxon>Bacillati</taxon>
        <taxon>Bacillota</taxon>
        <taxon>Clostridia</taxon>
        <taxon>Eubacteriales</taxon>
        <taxon>Clostridiaceae</taxon>
        <taxon>Clostridium</taxon>
    </lineage>
</organism>
<evidence type="ECO:0000313" key="3">
    <source>
        <dbReference type="Proteomes" id="UP000239614"/>
    </source>
</evidence>
<evidence type="ECO:0000313" key="2">
    <source>
        <dbReference type="EMBL" id="PRR70136.1"/>
    </source>
</evidence>
<evidence type="ECO:0000256" key="1">
    <source>
        <dbReference type="SAM" id="Phobius"/>
    </source>
</evidence>
<dbReference type="RefSeq" id="WP_106024690.1">
    <property type="nucleotide sequence ID" value="NZ_PVXN01000058.1"/>
</dbReference>
<sequence>MNKTNKINNKKGSGVIQTLIVIAIMGGLAVTMLASINKTIINKTNATNEALLGSQKIDVDKLINGTSD</sequence>
<dbReference type="Proteomes" id="UP000239614">
    <property type="component" value="Unassembled WGS sequence"/>
</dbReference>